<dbReference type="Gene3D" id="1.10.340.70">
    <property type="match status" value="1"/>
</dbReference>
<feature type="region of interest" description="Disordered" evidence="3">
    <location>
        <begin position="1"/>
        <end position="24"/>
    </location>
</feature>
<dbReference type="SMART" id="SM00343">
    <property type="entry name" value="ZnF_C2HC"/>
    <property type="match status" value="2"/>
</dbReference>
<dbReference type="GO" id="GO:0003964">
    <property type="term" value="F:RNA-directed DNA polymerase activity"/>
    <property type="evidence" value="ECO:0007669"/>
    <property type="project" value="UniProtKB-EC"/>
</dbReference>
<reference evidence="5 6" key="1">
    <citation type="submission" date="2019-07" db="EMBL/GenBank/DDBJ databases">
        <title>Draft genome assembly of a fouling barnacle, Amphibalanus amphitrite (Darwin, 1854): The first reference genome for Thecostraca.</title>
        <authorList>
            <person name="Kim W."/>
        </authorList>
    </citation>
    <scope>NUCLEOTIDE SEQUENCE [LARGE SCALE GENOMIC DNA]</scope>
    <source>
        <strain evidence="5">SNU_AA5</strain>
        <tissue evidence="5">Soma without cirri and trophi</tissue>
    </source>
</reference>
<dbReference type="InterPro" id="IPR050951">
    <property type="entry name" value="Retrovirus_Pol_polyprotein"/>
</dbReference>
<organism evidence="5 6">
    <name type="scientific">Amphibalanus amphitrite</name>
    <name type="common">Striped barnacle</name>
    <name type="synonym">Balanus amphitrite</name>
    <dbReference type="NCBI Taxonomy" id="1232801"/>
    <lineage>
        <taxon>Eukaryota</taxon>
        <taxon>Metazoa</taxon>
        <taxon>Ecdysozoa</taxon>
        <taxon>Arthropoda</taxon>
        <taxon>Crustacea</taxon>
        <taxon>Multicrustacea</taxon>
        <taxon>Cirripedia</taxon>
        <taxon>Thoracica</taxon>
        <taxon>Thoracicalcarea</taxon>
        <taxon>Balanomorpha</taxon>
        <taxon>Balanoidea</taxon>
        <taxon>Balanidae</taxon>
        <taxon>Amphibalaninae</taxon>
        <taxon>Amphibalanus</taxon>
    </lineage>
</organism>
<dbReference type="EMBL" id="VIIS01001054">
    <property type="protein sequence ID" value="KAF0302485.1"/>
    <property type="molecule type" value="Genomic_DNA"/>
</dbReference>
<evidence type="ECO:0000256" key="3">
    <source>
        <dbReference type="SAM" id="MobiDB-lite"/>
    </source>
</evidence>
<gene>
    <name evidence="5" type="primary">K02A2.6_71</name>
    <name evidence="5" type="ORF">FJT64_025413</name>
</gene>
<keyword evidence="2" id="KW-0863">Zinc-finger</keyword>
<proteinExistence type="predicted"/>
<feature type="compositionally biased region" description="Basic and acidic residues" evidence="3">
    <location>
        <begin position="201"/>
        <end position="211"/>
    </location>
</feature>
<dbReference type="GO" id="GO:0003676">
    <property type="term" value="F:nucleic acid binding"/>
    <property type="evidence" value="ECO:0007669"/>
    <property type="project" value="InterPro"/>
</dbReference>
<feature type="compositionally biased region" description="Polar residues" evidence="3">
    <location>
        <begin position="12"/>
        <end position="23"/>
    </location>
</feature>
<dbReference type="SUPFAM" id="SSF57756">
    <property type="entry name" value="Retrovirus zinc finger-like domains"/>
    <property type="match status" value="1"/>
</dbReference>
<dbReference type="Gene3D" id="4.10.60.10">
    <property type="entry name" value="Zinc finger, CCHC-type"/>
    <property type="match status" value="1"/>
</dbReference>
<evidence type="ECO:0000256" key="2">
    <source>
        <dbReference type="PROSITE-ProRule" id="PRU00047"/>
    </source>
</evidence>
<dbReference type="InterPro" id="IPR001878">
    <property type="entry name" value="Znf_CCHC"/>
</dbReference>
<evidence type="ECO:0000256" key="1">
    <source>
        <dbReference type="ARBA" id="ARBA00012493"/>
    </source>
</evidence>
<dbReference type="PROSITE" id="PS50158">
    <property type="entry name" value="ZF_CCHC"/>
    <property type="match status" value="1"/>
</dbReference>
<keyword evidence="2" id="KW-0479">Metal-binding</keyword>
<dbReference type="Proteomes" id="UP000440578">
    <property type="component" value="Unassembled WGS sequence"/>
</dbReference>
<dbReference type="InterPro" id="IPR041588">
    <property type="entry name" value="Integrase_H2C2"/>
</dbReference>
<evidence type="ECO:0000313" key="5">
    <source>
        <dbReference type="EMBL" id="KAF0302485.1"/>
    </source>
</evidence>
<feature type="compositionally biased region" description="Basic residues" evidence="3">
    <location>
        <begin position="655"/>
        <end position="666"/>
    </location>
</feature>
<dbReference type="PANTHER" id="PTHR37984:SF5">
    <property type="entry name" value="PROTEIN NYNRIN-LIKE"/>
    <property type="match status" value="1"/>
</dbReference>
<dbReference type="EC" id="2.7.7.49" evidence="1"/>
<name>A0A6A4W7L9_AMPAM</name>
<comment type="caution">
    <text evidence="5">The sequence shown here is derived from an EMBL/GenBank/DDBJ whole genome shotgun (WGS) entry which is preliminary data.</text>
</comment>
<dbReference type="AlphaFoldDB" id="A0A6A4W7L9"/>
<evidence type="ECO:0000259" key="4">
    <source>
        <dbReference type="PROSITE" id="PS50158"/>
    </source>
</evidence>
<protein>
    <recommendedName>
        <fullName evidence="1">RNA-directed DNA polymerase</fullName>
        <ecNumber evidence="1">2.7.7.49</ecNumber>
    </recommendedName>
</protein>
<evidence type="ECO:0000313" key="6">
    <source>
        <dbReference type="Proteomes" id="UP000440578"/>
    </source>
</evidence>
<accession>A0A6A4W7L9</accession>
<dbReference type="GO" id="GO:0008270">
    <property type="term" value="F:zinc ion binding"/>
    <property type="evidence" value="ECO:0007669"/>
    <property type="project" value="UniProtKB-KW"/>
</dbReference>
<sequence>MPCDLWQAADSEASSGDETQDSGVPSHHARAVLLHCVGDEAYRLYETLPPGVKADGETDFDLALRQLREFYTPRTNVIVERFNFRQRGQHDSETTADFVSALRGLARTCEFGAITDELIRDVVVEKTVHPRLRERFLQDKDLTLEKVLVMAEAFERSLREAAAMAPPALQLGAVAKVSTGPRRRTTQPSLPSPATQCTNCGRKDHQPRDKSCPAKKVVCHQCGRKGHFSAWCRSKEKPPACKELQVLSCSTSTSSKMTCTASVTASTGVQRDVLLQVDTGASCSILSMDLARKLFKGVPYESSTASLYGFAKTPLSVKGTLPTVVRFNDDATDALPESEIRAASEADPALSEVREAIRTGWPASARECSPTLRPFFDVRHELQLRDDNIILRGPDRVVVPLALIDKYLQVAHRPHEGIVRTKQLLRSLAWWPGMMRATTDLIRDCSTCQAKDAVLSQGARPAPLQPVPLPDRAWSKLGIDVVGPIADAGLHTRVQTQQRRNERNYNRRRGVKVPTIQPGDKVRVRRPGHTPKNLSRFGPTQTVVRRLGKATFLLSDGTRYNASHLALAPAASSAETSDGDSPAAGLDPLPTVADQRETAHAPRPVTPRREGLPAVRGDPPGSPAPDGRRSATPAPVDSPRSPRRSGNELPPSSFGRRRFQPRKLAT</sequence>
<feature type="region of interest" description="Disordered" evidence="3">
    <location>
        <begin position="178"/>
        <end position="211"/>
    </location>
</feature>
<feature type="region of interest" description="Disordered" evidence="3">
    <location>
        <begin position="571"/>
        <end position="666"/>
    </location>
</feature>
<dbReference type="InterPro" id="IPR036875">
    <property type="entry name" value="Znf_CCHC_sf"/>
</dbReference>
<keyword evidence="2" id="KW-0862">Zinc</keyword>
<dbReference type="OrthoDB" id="6380665at2759"/>
<feature type="domain" description="CCHC-type" evidence="4">
    <location>
        <begin position="219"/>
        <end position="234"/>
    </location>
</feature>
<feature type="compositionally biased region" description="Polar residues" evidence="3">
    <location>
        <begin position="186"/>
        <end position="199"/>
    </location>
</feature>
<dbReference type="PANTHER" id="PTHR37984">
    <property type="entry name" value="PROTEIN CBG26694"/>
    <property type="match status" value="1"/>
</dbReference>
<dbReference type="Pfam" id="PF17921">
    <property type="entry name" value="Integrase_H2C2"/>
    <property type="match status" value="1"/>
</dbReference>
<keyword evidence="6" id="KW-1185">Reference proteome</keyword>